<keyword evidence="1" id="KW-0808">Transferase</keyword>
<dbReference type="PROSITE" id="PS51186">
    <property type="entry name" value="GNAT"/>
    <property type="match status" value="1"/>
</dbReference>
<sequence>MIRKYTSSDLEILREITIICFERVSIDKNIEDEYGLIDAVNWKTRKAKHIDADVEINPEGVFIAEVDNQVVGYITTRINQITKIGEIPNLAVHPKFQHQGLGRQLIQAALDYFRQEGMHMAKIETLEQNPVGTTFYPKMGFTEIARQIHYVQPLNPEAPDQDLTNDQE</sequence>
<evidence type="ECO:0000256" key="1">
    <source>
        <dbReference type="ARBA" id="ARBA00022679"/>
    </source>
</evidence>
<keyword evidence="2" id="KW-0012">Acyltransferase</keyword>
<evidence type="ECO:0000313" key="4">
    <source>
        <dbReference type="EMBL" id="SVB04079.1"/>
    </source>
</evidence>
<dbReference type="AlphaFoldDB" id="A0A382ARN1"/>
<dbReference type="InterPro" id="IPR000182">
    <property type="entry name" value="GNAT_dom"/>
</dbReference>
<evidence type="ECO:0000256" key="2">
    <source>
        <dbReference type="ARBA" id="ARBA00023315"/>
    </source>
</evidence>
<dbReference type="InterPro" id="IPR050832">
    <property type="entry name" value="Bact_Acetyltransf"/>
</dbReference>
<dbReference type="Pfam" id="PF00583">
    <property type="entry name" value="Acetyltransf_1"/>
    <property type="match status" value="1"/>
</dbReference>
<reference evidence="4" key="1">
    <citation type="submission" date="2018-05" db="EMBL/GenBank/DDBJ databases">
        <authorList>
            <person name="Lanie J.A."/>
            <person name="Ng W.-L."/>
            <person name="Kazmierczak K.M."/>
            <person name="Andrzejewski T.M."/>
            <person name="Davidsen T.M."/>
            <person name="Wayne K.J."/>
            <person name="Tettelin H."/>
            <person name="Glass J.I."/>
            <person name="Rusch D."/>
            <person name="Podicherti R."/>
            <person name="Tsui H.-C.T."/>
            <person name="Winkler M.E."/>
        </authorList>
    </citation>
    <scope>NUCLEOTIDE SEQUENCE</scope>
</reference>
<dbReference type="InterPro" id="IPR016181">
    <property type="entry name" value="Acyl_CoA_acyltransferase"/>
</dbReference>
<organism evidence="4">
    <name type="scientific">marine metagenome</name>
    <dbReference type="NCBI Taxonomy" id="408172"/>
    <lineage>
        <taxon>unclassified sequences</taxon>
        <taxon>metagenomes</taxon>
        <taxon>ecological metagenomes</taxon>
    </lineage>
</organism>
<protein>
    <recommendedName>
        <fullName evidence="3">N-acetyltransferase domain-containing protein</fullName>
    </recommendedName>
</protein>
<accession>A0A382ARN1</accession>
<dbReference type="CDD" id="cd04301">
    <property type="entry name" value="NAT_SF"/>
    <property type="match status" value="1"/>
</dbReference>
<evidence type="ECO:0000259" key="3">
    <source>
        <dbReference type="PROSITE" id="PS51186"/>
    </source>
</evidence>
<proteinExistence type="predicted"/>
<dbReference type="Gene3D" id="3.40.630.30">
    <property type="match status" value="1"/>
</dbReference>
<dbReference type="PANTHER" id="PTHR43877">
    <property type="entry name" value="AMINOALKYLPHOSPHONATE N-ACETYLTRANSFERASE-RELATED-RELATED"/>
    <property type="match status" value="1"/>
</dbReference>
<name>A0A382ARN1_9ZZZZ</name>
<gene>
    <name evidence="4" type="ORF">METZ01_LOCUS156933</name>
</gene>
<dbReference type="GO" id="GO:0016747">
    <property type="term" value="F:acyltransferase activity, transferring groups other than amino-acyl groups"/>
    <property type="evidence" value="ECO:0007669"/>
    <property type="project" value="InterPro"/>
</dbReference>
<feature type="domain" description="N-acetyltransferase" evidence="3">
    <location>
        <begin position="1"/>
        <end position="159"/>
    </location>
</feature>
<dbReference type="SUPFAM" id="SSF55729">
    <property type="entry name" value="Acyl-CoA N-acyltransferases (Nat)"/>
    <property type="match status" value="1"/>
</dbReference>
<dbReference type="EMBL" id="UINC01026504">
    <property type="protein sequence ID" value="SVB04079.1"/>
    <property type="molecule type" value="Genomic_DNA"/>
</dbReference>